<protein>
    <submittedName>
        <fullName evidence="2">Uncharacterized protein</fullName>
    </submittedName>
</protein>
<feature type="region of interest" description="Disordered" evidence="1">
    <location>
        <begin position="172"/>
        <end position="211"/>
    </location>
</feature>
<accession>A0AA88NLP7</accession>
<reference evidence="2" key="1">
    <citation type="submission" date="2023-08" db="EMBL/GenBank/DDBJ databases">
        <title>Pelteobagrus vachellii genome.</title>
        <authorList>
            <person name="Liu H."/>
        </authorList>
    </citation>
    <scope>NUCLEOTIDE SEQUENCE</scope>
    <source>
        <strain evidence="2">PRFRI_2022a</strain>
        <tissue evidence="2">Muscle</tissue>
    </source>
</reference>
<evidence type="ECO:0000256" key="1">
    <source>
        <dbReference type="SAM" id="MobiDB-lite"/>
    </source>
</evidence>
<sequence length="211" mass="24387">MDRTEENRQEYKELQRRVKRETVFLPADNQERVLRGILDRVQAPGEPFPTFVAHLLSEFKKLKTPPPEREQIDLICKHALERYRVALYGARITSVIDLVMCAHELHVALGPDCHSIPVVQKSKQVSDPYCYTCSMPGYTSRNCPNCNFEQHSSLATERRPNQILNVPRLTDKTKAAAEDSSREEQNQNPVRQRVNFRGGRNFHRGNPPPRR</sequence>
<dbReference type="EMBL" id="JAVHJS010000004">
    <property type="protein sequence ID" value="KAK2860024.1"/>
    <property type="molecule type" value="Genomic_DNA"/>
</dbReference>
<evidence type="ECO:0000313" key="2">
    <source>
        <dbReference type="EMBL" id="KAK2860024.1"/>
    </source>
</evidence>
<name>A0AA88NLP7_TACVA</name>
<keyword evidence="3" id="KW-1185">Reference proteome</keyword>
<gene>
    <name evidence="2" type="ORF">Q7C36_004190</name>
</gene>
<dbReference type="Proteomes" id="UP001187315">
    <property type="component" value="Unassembled WGS sequence"/>
</dbReference>
<feature type="compositionally biased region" description="Basic and acidic residues" evidence="1">
    <location>
        <begin position="172"/>
        <end position="185"/>
    </location>
</feature>
<organism evidence="2 3">
    <name type="scientific">Tachysurus vachellii</name>
    <name type="common">Darkbarbel catfish</name>
    <name type="synonym">Pelteobagrus vachellii</name>
    <dbReference type="NCBI Taxonomy" id="175792"/>
    <lineage>
        <taxon>Eukaryota</taxon>
        <taxon>Metazoa</taxon>
        <taxon>Chordata</taxon>
        <taxon>Craniata</taxon>
        <taxon>Vertebrata</taxon>
        <taxon>Euteleostomi</taxon>
        <taxon>Actinopterygii</taxon>
        <taxon>Neopterygii</taxon>
        <taxon>Teleostei</taxon>
        <taxon>Ostariophysi</taxon>
        <taxon>Siluriformes</taxon>
        <taxon>Bagridae</taxon>
        <taxon>Tachysurus</taxon>
    </lineage>
</organism>
<proteinExistence type="predicted"/>
<evidence type="ECO:0000313" key="3">
    <source>
        <dbReference type="Proteomes" id="UP001187315"/>
    </source>
</evidence>
<comment type="caution">
    <text evidence="2">The sequence shown here is derived from an EMBL/GenBank/DDBJ whole genome shotgun (WGS) entry which is preliminary data.</text>
</comment>
<dbReference type="AlphaFoldDB" id="A0AA88NLP7"/>